<accession>A0ABU1AZ09</accession>
<keyword evidence="2" id="KW-1185">Reference proteome</keyword>
<sequence>MHIRSFSIATPTREQRGATARFFNELVAPKLREHYGLTEATLLFSNESTMVGVFHFDQEPDSSFSIGAIAAELKAGDESIALDGLVEQSNSLIASASALK</sequence>
<reference evidence="1 2" key="1">
    <citation type="submission" date="2023-04" db="EMBL/GenBank/DDBJ databases">
        <title>A novel bacteria isolated from coastal sediment.</title>
        <authorList>
            <person name="Liu X.-J."/>
            <person name="Du Z.-J."/>
        </authorList>
    </citation>
    <scope>NUCLEOTIDE SEQUENCE [LARGE SCALE GENOMIC DNA]</scope>
    <source>
        <strain evidence="1 2">SDUM461003</strain>
    </source>
</reference>
<dbReference type="RefSeq" id="WP_308952322.1">
    <property type="nucleotide sequence ID" value="NZ_JARXHW010000067.1"/>
</dbReference>
<proteinExistence type="predicted"/>
<protein>
    <recommendedName>
        <fullName evidence="3">ABM domain-containing protein</fullName>
    </recommendedName>
</protein>
<evidence type="ECO:0008006" key="3">
    <source>
        <dbReference type="Google" id="ProtNLM"/>
    </source>
</evidence>
<dbReference type="EMBL" id="JARXHW010000067">
    <property type="protein sequence ID" value="MDQ8209404.1"/>
    <property type="molecule type" value="Genomic_DNA"/>
</dbReference>
<comment type="caution">
    <text evidence="1">The sequence shown here is derived from an EMBL/GenBank/DDBJ whole genome shotgun (WGS) entry which is preliminary data.</text>
</comment>
<dbReference type="Proteomes" id="UP001225316">
    <property type="component" value="Unassembled WGS sequence"/>
</dbReference>
<evidence type="ECO:0000313" key="1">
    <source>
        <dbReference type="EMBL" id="MDQ8209404.1"/>
    </source>
</evidence>
<name>A0ABU1AZ09_9BACT</name>
<evidence type="ECO:0000313" key="2">
    <source>
        <dbReference type="Proteomes" id="UP001225316"/>
    </source>
</evidence>
<organism evidence="1 2">
    <name type="scientific">Thalassobacterium maritimum</name>
    <dbReference type="NCBI Taxonomy" id="3041265"/>
    <lineage>
        <taxon>Bacteria</taxon>
        <taxon>Pseudomonadati</taxon>
        <taxon>Verrucomicrobiota</taxon>
        <taxon>Opitutia</taxon>
        <taxon>Puniceicoccales</taxon>
        <taxon>Coraliomargaritaceae</taxon>
        <taxon>Thalassobacterium</taxon>
    </lineage>
</organism>
<gene>
    <name evidence="1" type="ORF">QEH52_17885</name>
</gene>